<dbReference type="AlphaFoldDB" id="A0A820RKC3"/>
<accession>A0A820RKC3</accession>
<sequence length="104" mass="12022">TTQRTNSNENQTHVRFVPIRSCLRKLSLIDTFEYPQHYLPDPMIPLQTTISQIQPSSSSSNTEHYSTTIITNEIDSNNKTSSINNTKRSKRSRFDLNETFSRSK</sequence>
<dbReference type="EMBL" id="CAJOAY010033622">
    <property type="protein sequence ID" value="CAF4439836.1"/>
    <property type="molecule type" value="Genomic_DNA"/>
</dbReference>
<evidence type="ECO:0000313" key="3">
    <source>
        <dbReference type="Proteomes" id="UP000663881"/>
    </source>
</evidence>
<protein>
    <submittedName>
        <fullName evidence="2">Uncharacterized protein</fullName>
    </submittedName>
</protein>
<feature type="region of interest" description="Disordered" evidence="1">
    <location>
        <begin position="51"/>
        <end position="104"/>
    </location>
</feature>
<reference evidence="2" key="1">
    <citation type="submission" date="2021-02" db="EMBL/GenBank/DDBJ databases">
        <authorList>
            <person name="Nowell W R."/>
        </authorList>
    </citation>
    <scope>NUCLEOTIDE SEQUENCE</scope>
</reference>
<evidence type="ECO:0000313" key="2">
    <source>
        <dbReference type="EMBL" id="CAF4439836.1"/>
    </source>
</evidence>
<feature type="non-terminal residue" evidence="2">
    <location>
        <position position="104"/>
    </location>
</feature>
<evidence type="ECO:0000256" key="1">
    <source>
        <dbReference type="SAM" id="MobiDB-lite"/>
    </source>
</evidence>
<feature type="compositionally biased region" description="Low complexity" evidence="1">
    <location>
        <begin position="77"/>
        <end position="86"/>
    </location>
</feature>
<feature type="compositionally biased region" description="Polar residues" evidence="1">
    <location>
        <begin position="61"/>
        <end position="75"/>
    </location>
</feature>
<organism evidence="2 3">
    <name type="scientific">Adineta steineri</name>
    <dbReference type="NCBI Taxonomy" id="433720"/>
    <lineage>
        <taxon>Eukaryota</taxon>
        <taxon>Metazoa</taxon>
        <taxon>Spiralia</taxon>
        <taxon>Gnathifera</taxon>
        <taxon>Rotifera</taxon>
        <taxon>Eurotatoria</taxon>
        <taxon>Bdelloidea</taxon>
        <taxon>Adinetida</taxon>
        <taxon>Adinetidae</taxon>
        <taxon>Adineta</taxon>
    </lineage>
</organism>
<gene>
    <name evidence="2" type="ORF">OKA104_LOCUS53559</name>
</gene>
<feature type="non-terminal residue" evidence="2">
    <location>
        <position position="1"/>
    </location>
</feature>
<feature type="compositionally biased region" description="Low complexity" evidence="1">
    <location>
        <begin position="51"/>
        <end position="60"/>
    </location>
</feature>
<dbReference type="Proteomes" id="UP000663881">
    <property type="component" value="Unassembled WGS sequence"/>
</dbReference>
<comment type="caution">
    <text evidence="2">The sequence shown here is derived from an EMBL/GenBank/DDBJ whole genome shotgun (WGS) entry which is preliminary data.</text>
</comment>
<name>A0A820RKC3_9BILA</name>
<proteinExistence type="predicted"/>